<feature type="transmembrane region" description="Helical" evidence="1">
    <location>
        <begin position="42"/>
        <end position="60"/>
    </location>
</feature>
<keyword evidence="1" id="KW-1133">Transmembrane helix</keyword>
<sequence length="127" mass="13762">MTSARFERIARLLFWAAMVGACVLALMPQPPHLPTDRFGDKVNHILGFATLAALAALGWPRAERLRVVERLSFLGALIEVAQSVPLLHRDCDIRDWVADTAAIVVVTGIAAVLARWRRGGAAVAPAE</sequence>
<evidence type="ECO:0000256" key="1">
    <source>
        <dbReference type="SAM" id="Phobius"/>
    </source>
</evidence>
<gene>
    <name evidence="2" type="ORF">ACFOD9_03475</name>
</gene>
<accession>A0ABV7IT22</accession>
<protein>
    <recommendedName>
        <fullName evidence="4">VanZ family protein</fullName>
    </recommendedName>
</protein>
<evidence type="ECO:0008006" key="4">
    <source>
        <dbReference type="Google" id="ProtNLM"/>
    </source>
</evidence>
<feature type="transmembrane region" description="Helical" evidence="1">
    <location>
        <begin position="12"/>
        <end position="30"/>
    </location>
</feature>
<proteinExistence type="predicted"/>
<keyword evidence="1" id="KW-0472">Membrane</keyword>
<name>A0ABV7IT22_9SPHN</name>
<organism evidence="2 3">
    <name type="scientific">Novosphingobium bradum</name>
    <dbReference type="NCBI Taxonomy" id="1737444"/>
    <lineage>
        <taxon>Bacteria</taxon>
        <taxon>Pseudomonadati</taxon>
        <taxon>Pseudomonadota</taxon>
        <taxon>Alphaproteobacteria</taxon>
        <taxon>Sphingomonadales</taxon>
        <taxon>Sphingomonadaceae</taxon>
        <taxon>Novosphingobium</taxon>
    </lineage>
</organism>
<dbReference type="PROSITE" id="PS51257">
    <property type="entry name" value="PROKAR_LIPOPROTEIN"/>
    <property type="match status" value="1"/>
</dbReference>
<reference evidence="3" key="1">
    <citation type="journal article" date="2019" name="Int. J. Syst. Evol. Microbiol.">
        <title>The Global Catalogue of Microorganisms (GCM) 10K type strain sequencing project: providing services to taxonomists for standard genome sequencing and annotation.</title>
        <authorList>
            <consortium name="The Broad Institute Genomics Platform"/>
            <consortium name="The Broad Institute Genome Sequencing Center for Infectious Disease"/>
            <person name="Wu L."/>
            <person name="Ma J."/>
        </authorList>
    </citation>
    <scope>NUCLEOTIDE SEQUENCE [LARGE SCALE GENOMIC DNA]</scope>
    <source>
        <strain evidence="3">KCTC 42984</strain>
    </source>
</reference>
<keyword evidence="3" id="KW-1185">Reference proteome</keyword>
<dbReference type="RefSeq" id="WP_379508700.1">
    <property type="nucleotide sequence ID" value="NZ_JBHRTQ010000004.1"/>
</dbReference>
<dbReference type="EMBL" id="JBHRTQ010000004">
    <property type="protein sequence ID" value="MFC3173307.1"/>
    <property type="molecule type" value="Genomic_DNA"/>
</dbReference>
<dbReference type="Proteomes" id="UP001595604">
    <property type="component" value="Unassembled WGS sequence"/>
</dbReference>
<comment type="caution">
    <text evidence="2">The sequence shown here is derived from an EMBL/GenBank/DDBJ whole genome shotgun (WGS) entry which is preliminary data.</text>
</comment>
<evidence type="ECO:0000313" key="2">
    <source>
        <dbReference type="EMBL" id="MFC3173307.1"/>
    </source>
</evidence>
<evidence type="ECO:0000313" key="3">
    <source>
        <dbReference type="Proteomes" id="UP001595604"/>
    </source>
</evidence>
<keyword evidence="1" id="KW-0812">Transmembrane</keyword>